<name>A0AC60QYD7_IXOPE</name>
<comment type="caution">
    <text evidence="1">The sequence shown here is derived from an EMBL/GenBank/DDBJ whole genome shotgun (WGS) entry which is preliminary data.</text>
</comment>
<protein>
    <submittedName>
        <fullName evidence="1">Uncharacterized protein</fullName>
    </submittedName>
</protein>
<organism evidence="1 2">
    <name type="scientific">Ixodes persulcatus</name>
    <name type="common">Taiga tick</name>
    <dbReference type="NCBI Taxonomy" id="34615"/>
    <lineage>
        <taxon>Eukaryota</taxon>
        <taxon>Metazoa</taxon>
        <taxon>Ecdysozoa</taxon>
        <taxon>Arthropoda</taxon>
        <taxon>Chelicerata</taxon>
        <taxon>Arachnida</taxon>
        <taxon>Acari</taxon>
        <taxon>Parasitiformes</taxon>
        <taxon>Ixodida</taxon>
        <taxon>Ixodoidea</taxon>
        <taxon>Ixodidae</taxon>
        <taxon>Ixodinae</taxon>
        <taxon>Ixodes</taxon>
    </lineage>
</organism>
<dbReference type="Proteomes" id="UP000805193">
    <property type="component" value="Unassembled WGS sequence"/>
</dbReference>
<dbReference type="EMBL" id="JABSTQ010002300">
    <property type="protein sequence ID" value="KAG0444232.1"/>
    <property type="molecule type" value="Genomic_DNA"/>
</dbReference>
<accession>A0AC60QYD7</accession>
<keyword evidence="2" id="KW-1185">Reference proteome</keyword>
<reference evidence="1 2" key="1">
    <citation type="journal article" date="2020" name="Cell">
        <title>Large-Scale Comparative Analyses of Tick Genomes Elucidate Their Genetic Diversity and Vector Capacities.</title>
        <authorList>
            <consortium name="Tick Genome and Microbiome Consortium (TIGMIC)"/>
            <person name="Jia N."/>
            <person name="Wang J."/>
            <person name="Shi W."/>
            <person name="Du L."/>
            <person name="Sun Y."/>
            <person name="Zhan W."/>
            <person name="Jiang J.F."/>
            <person name="Wang Q."/>
            <person name="Zhang B."/>
            <person name="Ji P."/>
            <person name="Bell-Sakyi L."/>
            <person name="Cui X.M."/>
            <person name="Yuan T.T."/>
            <person name="Jiang B.G."/>
            <person name="Yang W.F."/>
            <person name="Lam T.T."/>
            <person name="Chang Q.C."/>
            <person name="Ding S.J."/>
            <person name="Wang X.J."/>
            <person name="Zhu J.G."/>
            <person name="Ruan X.D."/>
            <person name="Zhao L."/>
            <person name="Wei J.T."/>
            <person name="Ye R.Z."/>
            <person name="Que T.C."/>
            <person name="Du C.H."/>
            <person name="Zhou Y.H."/>
            <person name="Cheng J.X."/>
            <person name="Dai P.F."/>
            <person name="Guo W.B."/>
            <person name="Han X.H."/>
            <person name="Huang E.J."/>
            <person name="Li L.F."/>
            <person name="Wei W."/>
            <person name="Gao Y.C."/>
            <person name="Liu J.Z."/>
            <person name="Shao H.Z."/>
            <person name="Wang X."/>
            <person name="Wang C.C."/>
            <person name="Yang T.C."/>
            <person name="Huo Q.B."/>
            <person name="Li W."/>
            <person name="Chen H.Y."/>
            <person name="Chen S.E."/>
            <person name="Zhou L.G."/>
            <person name="Ni X.B."/>
            <person name="Tian J.H."/>
            <person name="Sheng Y."/>
            <person name="Liu T."/>
            <person name="Pan Y.S."/>
            <person name="Xia L.Y."/>
            <person name="Li J."/>
            <person name="Zhao F."/>
            <person name="Cao W.C."/>
        </authorList>
    </citation>
    <scope>NUCLEOTIDE SEQUENCE [LARGE SCALE GENOMIC DNA]</scope>
    <source>
        <strain evidence="1">Iper-2018</strain>
    </source>
</reference>
<gene>
    <name evidence="1" type="ORF">HPB47_014022</name>
</gene>
<proteinExistence type="predicted"/>
<evidence type="ECO:0000313" key="1">
    <source>
        <dbReference type="EMBL" id="KAG0444232.1"/>
    </source>
</evidence>
<evidence type="ECO:0000313" key="2">
    <source>
        <dbReference type="Proteomes" id="UP000805193"/>
    </source>
</evidence>
<sequence>MYRKSRGDFLPGQGIVFPEEPEVGCQCTDCYSGKEQCCPQLANTTFMYNRHGTLVVNRGGAIWECNSRCKCSNDCPNRVVQKGRQGEDSWWHFNRHKALVAAGKPSAPRPHRPAFSRDIAKELVPLYNRLSDKTLLARCCRMRTQNANESYNALVWKRCPKTEFASLCTVETATAMAVIEFDLGPQGFERVLEKMDMKPGSHHLEHTRKATELKITQAKAKALDTSKTAHKRRKLEAVAAEQKRVEEVPLTIFRTTNKRGWGVRTERRIKKGTFLFEYFGEVITNEEAEQRGRTYDAQGITYLFDLDYDDSDDNFYTVDAGKCGNVSHFVNHSCDSNMNVYSVWINNLNRQMPRLAFFASKDICCQEELTFDYKMSCCLGPLLVYTVPHSVMHHSYIMGMK</sequence>